<reference evidence="11" key="1">
    <citation type="submission" date="2018-06" db="EMBL/GenBank/DDBJ databases">
        <authorList>
            <person name="Zhirakovskaya E."/>
        </authorList>
    </citation>
    <scope>NUCLEOTIDE SEQUENCE</scope>
</reference>
<dbReference type="CDD" id="cd07185">
    <property type="entry name" value="OmpA_C-like"/>
    <property type="match status" value="1"/>
</dbReference>
<evidence type="ECO:0000256" key="2">
    <source>
        <dbReference type="ARBA" id="ARBA00022618"/>
    </source>
</evidence>
<dbReference type="InterPro" id="IPR036737">
    <property type="entry name" value="OmpA-like_sf"/>
</dbReference>
<keyword evidence="5" id="KW-0564">Palmitate</keyword>
<evidence type="ECO:0000256" key="8">
    <source>
        <dbReference type="ARBA" id="ARBA00023306"/>
    </source>
</evidence>
<keyword evidence="2" id="KW-0132">Cell division</keyword>
<dbReference type="HAMAP" id="MF_02204">
    <property type="entry name" value="Pal"/>
    <property type="match status" value="1"/>
</dbReference>
<gene>
    <name evidence="11" type="ORF">MNBD_GAMMA08-487</name>
</gene>
<dbReference type="InterPro" id="IPR006664">
    <property type="entry name" value="OMP_bac"/>
</dbReference>
<keyword evidence="4" id="KW-0472">Membrane</keyword>
<organism evidence="11">
    <name type="scientific">hydrothermal vent metagenome</name>
    <dbReference type="NCBI Taxonomy" id="652676"/>
    <lineage>
        <taxon>unclassified sequences</taxon>
        <taxon>metagenomes</taxon>
        <taxon>ecological metagenomes</taxon>
    </lineage>
</organism>
<proteinExistence type="inferred from homology"/>
<dbReference type="GO" id="GO:0009279">
    <property type="term" value="C:cell outer membrane"/>
    <property type="evidence" value="ECO:0007669"/>
    <property type="project" value="UniProtKB-SubCell"/>
</dbReference>
<evidence type="ECO:0000256" key="5">
    <source>
        <dbReference type="ARBA" id="ARBA00023139"/>
    </source>
</evidence>
<dbReference type="Gene3D" id="3.30.1330.60">
    <property type="entry name" value="OmpA-like domain"/>
    <property type="match status" value="1"/>
</dbReference>
<keyword evidence="7 11" id="KW-0449">Lipoprotein</keyword>
<dbReference type="PANTHER" id="PTHR30329">
    <property type="entry name" value="STATOR ELEMENT OF FLAGELLAR MOTOR COMPLEX"/>
    <property type="match status" value="1"/>
</dbReference>
<dbReference type="SUPFAM" id="SSF103088">
    <property type="entry name" value="OmpA-like"/>
    <property type="match status" value="1"/>
</dbReference>
<dbReference type="PANTHER" id="PTHR30329:SF21">
    <property type="entry name" value="LIPOPROTEIN YIAD-RELATED"/>
    <property type="match status" value="1"/>
</dbReference>
<dbReference type="Pfam" id="PF00691">
    <property type="entry name" value="OmpA"/>
    <property type="match status" value="1"/>
</dbReference>
<dbReference type="PROSITE" id="PS51123">
    <property type="entry name" value="OMPA_2"/>
    <property type="match status" value="1"/>
</dbReference>
<feature type="compositionally biased region" description="Polar residues" evidence="9">
    <location>
        <begin position="32"/>
        <end position="43"/>
    </location>
</feature>
<evidence type="ECO:0000259" key="10">
    <source>
        <dbReference type="PROSITE" id="PS51123"/>
    </source>
</evidence>
<feature type="region of interest" description="Disordered" evidence="9">
    <location>
        <begin position="26"/>
        <end position="54"/>
    </location>
</feature>
<protein>
    <submittedName>
        <fullName evidence="11">Tol-Pal system peptidoglycan-associated lipoprotein PAL</fullName>
    </submittedName>
</protein>
<sequence length="188" mass="20545">MKFTKLVSALMLAGLLAACSPDNVKEGDDVADQQNTNQNADGAQTGGLNDGSSADGTALNGATVSYEKSAIHDANNVLAEKVIYFNFDSDQISDDYQELIAHHGKYLASNPDMTVRLEGHADERGSREYNVALANRRAQSVRRLVLFQGVNADQVSVISYGEEKPVALGHDDESWRLNRRVELVYEAR</sequence>
<dbReference type="PRINTS" id="PR01021">
    <property type="entry name" value="OMPADOMAIN"/>
</dbReference>
<accession>A0A3B0X8B2</accession>
<dbReference type="PROSITE" id="PS51257">
    <property type="entry name" value="PROKAR_LIPOPROTEIN"/>
    <property type="match status" value="1"/>
</dbReference>
<evidence type="ECO:0000256" key="3">
    <source>
        <dbReference type="ARBA" id="ARBA00022729"/>
    </source>
</evidence>
<keyword evidence="3" id="KW-0732">Signal</keyword>
<keyword evidence="6" id="KW-0998">Cell outer membrane</keyword>
<dbReference type="EMBL" id="UOFH01000163">
    <property type="protein sequence ID" value="VAW60800.1"/>
    <property type="molecule type" value="Genomic_DNA"/>
</dbReference>
<dbReference type="InterPro" id="IPR039001">
    <property type="entry name" value="Pal"/>
</dbReference>
<evidence type="ECO:0000256" key="6">
    <source>
        <dbReference type="ARBA" id="ARBA00023237"/>
    </source>
</evidence>
<comment type="subcellular location">
    <subcellularLocation>
        <location evidence="1">Cell outer membrane</location>
    </subcellularLocation>
</comment>
<evidence type="ECO:0000256" key="7">
    <source>
        <dbReference type="ARBA" id="ARBA00023288"/>
    </source>
</evidence>
<dbReference type="InterPro" id="IPR014169">
    <property type="entry name" value="Pal_lipo_C"/>
</dbReference>
<evidence type="ECO:0000313" key="11">
    <source>
        <dbReference type="EMBL" id="VAW60800.1"/>
    </source>
</evidence>
<feature type="domain" description="OmpA-like" evidence="10">
    <location>
        <begin position="72"/>
        <end position="188"/>
    </location>
</feature>
<dbReference type="GO" id="GO:0051301">
    <property type="term" value="P:cell division"/>
    <property type="evidence" value="ECO:0007669"/>
    <property type="project" value="UniProtKB-KW"/>
</dbReference>
<keyword evidence="8" id="KW-0131">Cell cycle</keyword>
<dbReference type="InterPro" id="IPR050330">
    <property type="entry name" value="Bact_OuterMem_StrucFunc"/>
</dbReference>
<evidence type="ECO:0000256" key="4">
    <source>
        <dbReference type="ARBA" id="ARBA00023136"/>
    </source>
</evidence>
<evidence type="ECO:0000256" key="1">
    <source>
        <dbReference type="ARBA" id="ARBA00004442"/>
    </source>
</evidence>
<dbReference type="NCBIfam" id="TIGR02802">
    <property type="entry name" value="Pal_lipo"/>
    <property type="match status" value="1"/>
</dbReference>
<evidence type="ECO:0000256" key="9">
    <source>
        <dbReference type="SAM" id="MobiDB-lite"/>
    </source>
</evidence>
<dbReference type="InterPro" id="IPR006665">
    <property type="entry name" value="OmpA-like"/>
</dbReference>
<dbReference type="AlphaFoldDB" id="A0A3B0X8B2"/>
<name>A0A3B0X8B2_9ZZZZ</name>